<evidence type="ECO:0000313" key="1">
    <source>
        <dbReference type="EMBL" id="PCS14260.1"/>
    </source>
</evidence>
<dbReference type="AlphaFoldDB" id="A0A2A5SLE7"/>
<sequence length="44" mass="5105">MPILLKFKLEKSHFSKRQSVNSLIVLSVNSKVVFLKEHPEKIVL</sequence>
<protein>
    <submittedName>
        <fullName evidence="1">Uncharacterized protein</fullName>
    </submittedName>
</protein>
<dbReference type="Proteomes" id="UP000218744">
    <property type="component" value="Unassembled WGS sequence"/>
</dbReference>
<dbReference type="EMBL" id="JXKA01000001">
    <property type="protein sequence ID" value="PCS14260.1"/>
    <property type="molecule type" value="Genomic_DNA"/>
</dbReference>
<evidence type="ECO:0000313" key="2">
    <source>
        <dbReference type="Proteomes" id="UP000218744"/>
    </source>
</evidence>
<proteinExistence type="predicted"/>
<gene>
    <name evidence="1" type="ORF">RU90_GL000092</name>
</gene>
<accession>A0A2A5SLE7</accession>
<organism evidence="1 2">
    <name type="scientific">Lactococcus lactis subsp. hordniae</name>
    <dbReference type="NCBI Taxonomy" id="203404"/>
    <lineage>
        <taxon>Bacteria</taxon>
        <taxon>Bacillati</taxon>
        <taxon>Bacillota</taxon>
        <taxon>Bacilli</taxon>
        <taxon>Lactobacillales</taxon>
        <taxon>Streptococcaceae</taxon>
        <taxon>Lactococcus</taxon>
    </lineage>
</organism>
<comment type="caution">
    <text evidence="1">The sequence shown here is derived from an EMBL/GenBank/DDBJ whole genome shotgun (WGS) entry which is preliminary data.</text>
</comment>
<name>A0A2A5SLE7_LACLH</name>
<reference evidence="1 2" key="1">
    <citation type="submission" date="2014-12" db="EMBL/GenBank/DDBJ databases">
        <title>Draft genome sequences of 10 type strains of Lactococcus.</title>
        <authorList>
            <person name="Sun Z."/>
            <person name="Zhong Z."/>
            <person name="Liu W."/>
            <person name="Zhang W."/>
            <person name="Zhang H."/>
        </authorList>
    </citation>
    <scope>NUCLEOTIDE SEQUENCE [LARGE SCALE GENOMIC DNA]</scope>
    <source>
        <strain evidence="1 2">DSM 20450</strain>
    </source>
</reference>